<evidence type="ECO:0000313" key="2">
    <source>
        <dbReference type="Proteomes" id="UP000053095"/>
    </source>
</evidence>
<protein>
    <submittedName>
        <fullName evidence="1">Uncharacterized protein</fullName>
    </submittedName>
</protein>
<name>A0A478ECB0_TALPI</name>
<gene>
    <name evidence="1" type="ORF">TCE0_044r16279</name>
</gene>
<evidence type="ECO:0000313" key="1">
    <source>
        <dbReference type="EMBL" id="GAM42369.1"/>
    </source>
</evidence>
<accession>A0A478ECB0</accession>
<dbReference type="EMBL" id="DF933840">
    <property type="protein sequence ID" value="GAM42369.1"/>
    <property type="molecule type" value="Genomic_DNA"/>
</dbReference>
<sequence>MEDTEADWEKWRHPLDLDLPHPLVPSFPVPIDTSSKSPATVYMIERYKRETGNYSYFRKSLSYPDITFELQDLSSDHTFSLEELHDFCGKASGMYAIADLRETPVSMPRQKGLCGRLYGEWFKMVESDSSHETRFFSRFMQTGGLDIADIVARHRALSQQLEKQMREPIERVVEGETYPSNRERRYHGECTLLPTFKDLVIIAEEKSFRAPALLFVLDPRLAHGIKEMEGAEEDEVGGQKVLRLRAAMEDIMRAVVAMQKKLALMDDGITGCYIET</sequence>
<reference evidence="2" key="1">
    <citation type="journal article" date="2015" name="Genome Announc.">
        <title>Draft genome sequence of Talaromyces cellulolyticus strain Y-94, a source of lignocellulosic biomass-degrading enzymes.</title>
        <authorList>
            <person name="Fujii T."/>
            <person name="Koike H."/>
            <person name="Sawayama S."/>
            <person name="Yano S."/>
            <person name="Inoue H."/>
        </authorList>
    </citation>
    <scope>NUCLEOTIDE SEQUENCE [LARGE SCALE GENOMIC DNA]</scope>
    <source>
        <strain evidence="2">Y-94</strain>
    </source>
</reference>
<dbReference type="Proteomes" id="UP000053095">
    <property type="component" value="Unassembled WGS sequence"/>
</dbReference>
<dbReference type="AlphaFoldDB" id="A0A478ECB0"/>
<keyword evidence="2" id="KW-1185">Reference proteome</keyword>
<proteinExistence type="predicted"/>
<organism evidence="1 2">
    <name type="scientific">Talaromyces pinophilus</name>
    <name type="common">Penicillium pinophilum</name>
    <dbReference type="NCBI Taxonomy" id="128442"/>
    <lineage>
        <taxon>Eukaryota</taxon>
        <taxon>Fungi</taxon>
        <taxon>Dikarya</taxon>
        <taxon>Ascomycota</taxon>
        <taxon>Pezizomycotina</taxon>
        <taxon>Eurotiomycetes</taxon>
        <taxon>Eurotiomycetidae</taxon>
        <taxon>Eurotiales</taxon>
        <taxon>Trichocomaceae</taxon>
        <taxon>Talaromyces</taxon>
        <taxon>Talaromyces sect. Talaromyces</taxon>
    </lineage>
</organism>